<feature type="domain" description="IRF tryptophan pentad repeat" evidence="1">
    <location>
        <begin position="4"/>
        <end position="105"/>
    </location>
</feature>
<reference evidence="2 3" key="1">
    <citation type="journal article" date="2022" name="Nat. Ecol. Evol.">
        <title>A masculinizing supergene underlies an exaggerated male reproductive morph in a spider.</title>
        <authorList>
            <person name="Hendrickx F."/>
            <person name="De Corte Z."/>
            <person name="Sonet G."/>
            <person name="Van Belleghem S.M."/>
            <person name="Kostlbacher S."/>
            <person name="Vangestel C."/>
        </authorList>
    </citation>
    <scope>NUCLEOTIDE SEQUENCE [LARGE SCALE GENOMIC DNA]</scope>
    <source>
        <strain evidence="2">W744_W776</strain>
    </source>
</reference>
<evidence type="ECO:0000313" key="2">
    <source>
        <dbReference type="EMBL" id="KAG8181311.1"/>
    </source>
</evidence>
<dbReference type="GO" id="GO:0000976">
    <property type="term" value="F:transcription cis-regulatory region binding"/>
    <property type="evidence" value="ECO:0007669"/>
    <property type="project" value="InterPro"/>
</dbReference>
<dbReference type="InterPro" id="IPR001346">
    <property type="entry name" value="Interferon_reg_fact_DNA-bd_dom"/>
</dbReference>
<dbReference type="Pfam" id="PF00605">
    <property type="entry name" value="IRF"/>
    <property type="match status" value="1"/>
</dbReference>
<comment type="caution">
    <text evidence="2">The sequence shown here is derived from an EMBL/GenBank/DDBJ whole genome shotgun (WGS) entry which is preliminary data.</text>
</comment>
<name>A0AAV6UBC7_9ARAC</name>
<dbReference type="Proteomes" id="UP000827092">
    <property type="component" value="Unassembled WGS sequence"/>
</dbReference>
<dbReference type="PROSITE" id="PS51507">
    <property type="entry name" value="IRF_2"/>
    <property type="match status" value="1"/>
</dbReference>
<organism evidence="2 3">
    <name type="scientific">Oedothorax gibbosus</name>
    <dbReference type="NCBI Taxonomy" id="931172"/>
    <lineage>
        <taxon>Eukaryota</taxon>
        <taxon>Metazoa</taxon>
        <taxon>Ecdysozoa</taxon>
        <taxon>Arthropoda</taxon>
        <taxon>Chelicerata</taxon>
        <taxon>Arachnida</taxon>
        <taxon>Araneae</taxon>
        <taxon>Araneomorphae</taxon>
        <taxon>Entelegynae</taxon>
        <taxon>Araneoidea</taxon>
        <taxon>Linyphiidae</taxon>
        <taxon>Erigoninae</taxon>
        <taxon>Oedothorax</taxon>
    </lineage>
</organism>
<dbReference type="InterPro" id="IPR036388">
    <property type="entry name" value="WH-like_DNA-bd_sf"/>
</dbReference>
<dbReference type="AlphaFoldDB" id="A0AAV6UBC7"/>
<gene>
    <name evidence="2" type="ORF">JTE90_017481</name>
</gene>
<dbReference type="Gene3D" id="1.10.10.10">
    <property type="entry name" value="Winged helix-like DNA-binding domain superfamily/Winged helix DNA-binding domain"/>
    <property type="match status" value="1"/>
</dbReference>
<dbReference type="EMBL" id="JAFNEN010000521">
    <property type="protein sequence ID" value="KAG8181311.1"/>
    <property type="molecule type" value="Genomic_DNA"/>
</dbReference>
<dbReference type="InterPro" id="IPR036390">
    <property type="entry name" value="WH_DNA-bd_sf"/>
</dbReference>
<proteinExistence type="predicted"/>
<protein>
    <recommendedName>
        <fullName evidence="1">IRF tryptophan pentad repeat domain-containing protein</fullName>
    </recommendedName>
</protein>
<evidence type="ECO:0000259" key="1">
    <source>
        <dbReference type="PROSITE" id="PS51507"/>
    </source>
</evidence>
<evidence type="ECO:0000313" key="3">
    <source>
        <dbReference type="Proteomes" id="UP000827092"/>
    </source>
</evidence>
<accession>A0AAV6UBC7</accession>
<keyword evidence="3" id="KW-1185">Reference proteome</keyword>
<dbReference type="SUPFAM" id="SSF46785">
    <property type="entry name" value="Winged helix' DNA-binding domain"/>
    <property type="match status" value="1"/>
</dbReference>
<sequence>MPRKLLMRDFVLPALNDQRYGDVFRWLNPKKEQFVLRWRYLRFADNPNWIPAEAAIFQDWDEMKGRPENKKSIMTAKQRFLAALKRQKSLKIVPSQGDKIFEIVKNEEVYCTQTSIPTPVICINPHYVPKM</sequence>